<dbReference type="Gene3D" id="1.10.1020.10">
    <property type="entry name" value="Adenine-specific Methyltransferase, Domain 2"/>
    <property type="match status" value="1"/>
</dbReference>
<evidence type="ECO:0000313" key="8">
    <source>
        <dbReference type="EMBL" id="MCH5598666.1"/>
    </source>
</evidence>
<dbReference type="PIRSF" id="PIRSF000398">
    <property type="entry name" value="M_m6A_EcoRV"/>
    <property type="match status" value="1"/>
</dbReference>
<dbReference type="PANTHER" id="PTHR30481:SF3">
    <property type="entry name" value="DNA ADENINE METHYLASE"/>
    <property type="match status" value="1"/>
</dbReference>
<sequence>MKLPHPIPYQGSKRNLADQILRFFPDNFDRLVEPFAGSAAMTIASAFYFKANRFVINDINEPLINLWENIIENPKLIIKHYHDIWHGQHGNEEEYYYQIRERFNDTRQPEYLLFLLAKCVKAAVRYNTQGQFNQSPDKRRLGRNPQMMRDDILRVSQLLKGKTECYSQDYQNILDIATDNDLVYMDPPYQGTGVNGGFNYSGNIEFDNFVVSLFDLNNRNVPFILSYDGRTGNKTYGNPLPDNLNLTKIEINAGRSSQATLLNRNEITYEALYLSPTLIDKIDLQKITGKQTTYQTELFAS</sequence>
<evidence type="ECO:0000256" key="4">
    <source>
        <dbReference type="ARBA" id="ARBA00022679"/>
    </source>
</evidence>
<dbReference type="InterPro" id="IPR012327">
    <property type="entry name" value="MeTrfase_D12"/>
</dbReference>
<comment type="caution">
    <text evidence="8">The sequence shown here is derived from an EMBL/GenBank/DDBJ whole genome shotgun (WGS) entry which is preliminary data.</text>
</comment>
<evidence type="ECO:0000256" key="5">
    <source>
        <dbReference type="ARBA" id="ARBA00022691"/>
    </source>
</evidence>
<dbReference type="InterPro" id="IPR023095">
    <property type="entry name" value="Ade_MeTrfase_dom_2"/>
</dbReference>
<dbReference type="GO" id="GO:0032259">
    <property type="term" value="P:methylation"/>
    <property type="evidence" value="ECO:0007669"/>
    <property type="project" value="UniProtKB-KW"/>
</dbReference>
<evidence type="ECO:0000256" key="7">
    <source>
        <dbReference type="RuleBase" id="RU361257"/>
    </source>
</evidence>
<dbReference type="InterPro" id="IPR002052">
    <property type="entry name" value="DNA_methylase_N6_adenine_CS"/>
</dbReference>
<dbReference type="SUPFAM" id="SSF53335">
    <property type="entry name" value="S-adenosyl-L-methionine-dependent methyltransferases"/>
    <property type="match status" value="1"/>
</dbReference>
<dbReference type="Proteomes" id="UP001202248">
    <property type="component" value="Unassembled WGS sequence"/>
</dbReference>
<protein>
    <recommendedName>
        <fullName evidence="2 7">Site-specific DNA-methyltransferase (adenine-specific)</fullName>
        <ecNumber evidence="2 7">2.1.1.72</ecNumber>
    </recommendedName>
</protein>
<dbReference type="PRINTS" id="PR00505">
    <property type="entry name" value="D12N6MTFRASE"/>
</dbReference>
<comment type="similarity">
    <text evidence="1 7">Belongs to the N(4)/N(6)-methyltransferase family.</text>
</comment>
<dbReference type="PROSITE" id="PS00092">
    <property type="entry name" value="N6_MTASE"/>
    <property type="match status" value="1"/>
</dbReference>
<keyword evidence="9" id="KW-1185">Reference proteome</keyword>
<evidence type="ECO:0000313" key="9">
    <source>
        <dbReference type="Proteomes" id="UP001202248"/>
    </source>
</evidence>
<reference evidence="8 9" key="1">
    <citation type="submission" date="2022-02" db="EMBL/GenBank/DDBJ databases">
        <authorList>
            <person name="Min J."/>
        </authorList>
    </citation>
    <scope>NUCLEOTIDE SEQUENCE [LARGE SCALE GENOMIC DNA]</scope>
    <source>
        <strain evidence="8 9">GR10-1</strain>
    </source>
</reference>
<dbReference type="EMBL" id="JAKWBL010000002">
    <property type="protein sequence ID" value="MCH5598666.1"/>
    <property type="molecule type" value="Genomic_DNA"/>
</dbReference>
<organism evidence="8 9">
    <name type="scientific">Niabella ginsengisoli</name>
    <dbReference type="NCBI Taxonomy" id="522298"/>
    <lineage>
        <taxon>Bacteria</taxon>
        <taxon>Pseudomonadati</taxon>
        <taxon>Bacteroidota</taxon>
        <taxon>Chitinophagia</taxon>
        <taxon>Chitinophagales</taxon>
        <taxon>Chitinophagaceae</taxon>
        <taxon>Niabella</taxon>
    </lineage>
</organism>
<dbReference type="Pfam" id="PF02086">
    <property type="entry name" value="MethyltransfD12"/>
    <property type="match status" value="1"/>
</dbReference>
<dbReference type="InterPro" id="IPR012263">
    <property type="entry name" value="M_m6A_EcoRV"/>
</dbReference>
<evidence type="ECO:0000256" key="3">
    <source>
        <dbReference type="ARBA" id="ARBA00022603"/>
    </source>
</evidence>
<keyword evidence="3 7" id="KW-0489">Methyltransferase</keyword>
<evidence type="ECO:0000256" key="2">
    <source>
        <dbReference type="ARBA" id="ARBA00011900"/>
    </source>
</evidence>
<comment type="catalytic activity">
    <reaction evidence="6 7">
        <text>a 2'-deoxyadenosine in DNA + S-adenosyl-L-methionine = an N(6)-methyl-2'-deoxyadenosine in DNA + S-adenosyl-L-homocysteine + H(+)</text>
        <dbReference type="Rhea" id="RHEA:15197"/>
        <dbReference type="Rhea" id="RHEA-COMP:12418"/>
        <dbReference type="Rhea" id="RHEA-COMP:12419"/>
        <dbReference type="ChEBI" id="CHEBI:15378"/>
        <dbReference type="ChEBI" id="CHEBI:57856"/>
        <dbReference type="ChEBI" id="CHEBI:59789"/>
        <dbReference type="ChEBI" id="CHEBI:90615"/>
        <dbReference type="ChEBI" id="CHEBI:90616"/>
        <dbReference type="EC" id="2.1.1.72"/>
    </reaction>
</comment>
<dbReference type="NCBIfam" id="TIGR00571">
    <property type="entry name" value="dam"/>
    <property type="match status" value="1"/>
</dbReference>
<dbReference type="EC" id="2.1.1.72" evidence="2 7"/>
<keyword evidence="5 7" id="KW-0949">S-adenosyl-L-methionine</keyword>
<keyword evidence="4 7" id="KW-0808">Transferase</keyword>
<dbReference type="GO" id="GO:0008168">
    <property type="term" value="F:methyltransferase activity"/>
    <property type="evidence" value="ECO:0007669"/>
    <property type="project" value="UniProtKB-KW"/>
</dbReference>
<name>A0ABS9SJY0_9BACT</name>
<dbReference type="PANTHER" id="PTHR30481">
    <property type="entry name" value="DNA ADENINE METHYLASE"/>
    <property type="match status" value="1"/>
</dbReference>
<gene>
    <name evidence="8" type="ORF">MKP09_12455</name>
</gene>
<dbReference type="Gene3D" id="3.40.50.150">
    <property type="entry name" value="Vaccinia Virus protein VP39"/>
    <property type="match status" value="1"/>
</dbReference>
<dbReference type="InterPro" id="IPR029063">
    <property type="entry name" value="SAM-dependent_MTases_sf"/>
</dbReference>
<evidence type="ECO:0000256" key="6">
    <source>
        <dbReference type="ARBA" id="ARBA00047942"/>
    </source>
</evidence>
<evidence type="ECO:0000256" key="1">
    <source>
        <dbReference type="ARBA" id="ARBA00006594"/>
    </source>
</evidence>
<dbReference type="RefSeq" id="WP_240830330.1">
    <property type="nucleotide sequence ID" value="NZ_JAKWBL010000002.1"/>
</dbReference>
<proteinExistence type="inferred from homology"/>
<accession>A0ABS9SJY0</accession>